<dbReference type="EMBL" id="CP003364">
    <property type="protein sequence ID" value="AGA27653.1"/>
    <property type="molecule type" value="Genomic_DNA"/>
</dbReference>
<proteinExistence type="predicted"/>
<evidence type="ECO:0000313" key="1">
    <source>
        <dbReference type="EMBL" id="AGA27653.1"/>
    </source>
</evidence>
<dbReference type="Proteomes" id="UP000010798">
    <property type="component" value="Chromosome"/>
</dbReference>
<dbReference type="AlphaFoldDB" id="L0DFQ8"/>
<name>L0DFQ8_SINAD</name>
<dbReference type="Gene3D" id="1.20.1290.10">
    <property type="entry name" value="AhpD-like"/>
    <property type="match status" value="1"/>
</dbReference>
<evidence type="ECO:0000313" key="2">
    <source>
        <dbReference type="Proteomes" id="UP000010798"/>
    </source>
</evidence>
<dbReference type="KEGG" id="saci:Sinac_3392"/>
<sequence>MFGWLVKRQINAFEKMYNYDMTYARVLLDADPAAFRKFAKVMGIARYRKDVPQDVWTAAKLVGAMAEDCGPCTQLVTTMSEHAGVPPRVLQAILERDFEAMPEDVALGFRFAEAALAHDPEADGLREQVVARWGKRGLVSLSFALTAARLFPTLKYALGEGKTCSRVTVGGKSLAVARHQVA</sequence>
<evidence type="ECO:0008006" key="3">
    <source>
        <dbReference type="Google" id="ProtNLM"/>
    </source>
</evidence>
<protein>
    <recommendedName>
        <fullName evidence="3">Carboxymuconolactone decarboxylase-like domain-containing protein</fullName>
    </recommendedName>
</protein>
<keyword evidence="2" id="KW-1185">Reference proteome</keyword>
<accession>L0DFQ8</accession>
<dbReference type="InterPro" id="IPR029032">
    <property type="entry name" value="AhpD-like"/>
</dbReference>
<gene>
    <name evidence="1" type="ordered locus">Sinac_3392</name>
</gene>
<organism evidence="1 2">
    <name type="scientific">Singulisphaera acidiphila (strain ATCC BAA-1392 / DSM 18658 / VKM B-2454 / MOB10)</name>
    <dbReference type="NCBI Taxonomy" id="886293"/>
    <lineage>
        <taxon>Bacteria</taxon>
        <taxon>Pseudomonadati</taxon>
        <taxon>Planctomycetota</taxon>
        <taxon>Planctomycetia</taxon>
        <taxon>Isosphaerales</taxon>
        <taxon>Isosphaeraceae</taxon>
        <taxon>Singulisphaera</taxon>
    </lineage>
</organism>
<dbReference type="SUPFAM" id="SSF69118">
    <property type="entry name" value="AhpD-like"/>
    <property type="match status" value="1"/>
</dbReference>
<dbReference type="HOGENOM" id="CLU_127086_0_0_0"/>
<dbReference type="eggNOG" id="COG2128">
    <property type="taxonomic scope" value="Bacteria"/>
</dbReference>
<dbReference type="OrthoDB" id="287782at2"/>
<dbReference type="RefSeq" id="WP_015246798.1">
    <property type="nucleotide sequence ID" value="NC_019892.1"/>
</dbReference>
<reference evidence="1 2" key="1">
    <citation type="submission" date="2012-02" db="EMBL/GenBank/DDBJ databases">
        <title>Complete sequence of chromosome of Singulisphaera acidiphila DSM 18658.</title>
        <authorList>
            <consortium name="US DOE Joint Genome Institute (JGI-PGF)"/>
            <person name="Lucas S."/>
            <person name="Copeland A."/>
            <person name="Lapidus A."/>
            <person name="Glavina del Rio T."/>
            <person name="Dalin E."/>
            <person name="Tice H."/>
            <person name="Bruce D."/>
            <person name="Goodwin L."/>
            <person name="Pitluck S."/>
            <person name="Peters L."/>
            <person name="Ovchinnikova G."/>
            <person name="Chertkov O."/>
            <person name="Kyrpides N."/>
            <person name="Mavromatis K."/>
            <person name="Ivanova N."/>
            <person name="Brettin T."/>
            <person name="Detter J.C."/>
            <person name="Han C."/>
            <person name="Larimer F."/>
            <person name="Land M."/>
            <person name="Hauser L."/>
            <person name="Markowitz V."/>
            <person name="Cheng J.-F."/>
            <person name="Hugenholtz P."/>
            <person name="Woyke T."/>
            <person name="Wu D."/>
            <person name="Tindall B."/>
            <person name="Pomrenke H."/>
            <person name="Brambilla E."/>
            <person name="Klenk H.-P."/>
            <person name="Eisen J.A."/>
        </authorList>
    </citation>
    <scope>NUCLEOTIDE SEQUENCE [LARGE SCALE GENOMIC DNA]</scope>
    <source>
        <strain evidence="2">ATCC BAA-1392 / DSM 18658 / VKM B-2454 / MOB10</strain>
    </source>
</reference>
<dbReference type="STRING" id="886293.Sinac_3392"/>